<feature type="region of interest" description="Disordered" evidence="1">
    <location>
        <begin position="176"/>
        <end position="210"/>
    </location>
</feature>
<name>A0A1R0H068_9FUNG</name>
<evidence type="ECO:0000313" key="2">
    <source>
        <dbReference type="EMBL" id="OLY82536.1"/>
    </source>
</evidence>
<comment type="caution">
    <text evidence="2">The sequence shown here is derived from an EMBL/GenBank/DDBJ whole genome shotgun (WGS) entry which is preliminary data.</text>
</comment>
<proteinExistence type="predicted"/>
<feature type="region of interest" description="Disordered" evidence="1">
    <location>
        <begin position="100"/>
        <end position="157"/>
    </location>
</feature>
<sequence length="295" mass="32803">MTWLFNDTSHYILPKYKNCSIYDLEAYMRNKYILRKWAIDNPSLPIPSSQSPNFTRPMPSLSQSHSFSFSNNSSNSVVVDKFHSHSRDFNLANNAIFMPSSSSPSSPPLPSRSSPSTAPHLPYRSTSIHQLPSSHSSPAPPLPYRSTPVQQPDPPLVKSKSLLKKSINLLPKFSFKSSKSSSDASSPSSPNHSSDYYMPPSTIGPSSSAIHRPKSHFVYSTISRHSKSPFYSSDDVPPPLPVKDTTRFSSRWNQNISSSPKYPNIDFSANSNSIPRSSLESRLLRSNQEGLLVDI</sequence>
<keyword evidence="3" id="KW-1185">Reference proteome</keyword>
<dbReference type="Proteomes" id="UP000187455">
    <property type="component" value="Unassembled WGS sequence"/>
</dbReference>
<evidence type="ECO:0000313" key="3">
    <source>
        <dbReference type="Proteomes" id="UP000187455"/>
    </source>
</evidence>
<feature type="compositionally biased region" description="Low complexity" evidence="1">
    <location>
        <begin position="176"/>
        <end position="194"/>
    </location>
</feature>
<dbReference type="AlphaFoldDB" id="A0A1R0H068"/>
<reference evidence="2 3" key="1">
    <citation type="journal article" date="2016" name="Mol. Biol. Evol.">
        <title>Genome-Wide Survey of Gut Fungi (Harpellales) Reveals the First Horizontally Transferred Ubiquitin Gene from a Mosquito Host.</title>
        <authorList>
            <person name="Wang Y."/>
            <person name="White M.M."/>
            <person name="Kvist S."/>
            <person name="Moncalvo J.M."/>
        </authorList>
    </citation>
    <scope>NUCLEOTIDE SEQUENCE [LARGE SCALE GENOMIC DNA]</scope>
    <source>
        <strain evidence="2 3">ALG-7-W6</strain>
    </source>
</reference>
<evidence type="ECO:0000256" key="1">
    <source>
        <dbReference type="SAM" id="MobiDB-lite"/>
    </source>
</evidence>
<gene>
    <name evidence="2" type="ORF">AYI68_g3343</name>
</gene>
<accession>A0A1R0H068</accession>
<dbReference type="EMBL" id="LSSL01001440">
    <property type="protein sequence ID" value="OLY82536.1"/>
    <property type="molecule type" value="Genomic_DNA"/>
</dbReference>
<protein>
    <submittedName>
        <fullName evidence="2">Uncharacterized protein</fullName>
    </submittedName>
</protein>
<organism evidence="2 3">
    <name type="scientific">Smittium mucronatum</name>
    <dbReference type="NCBI Taxonomy" id="133383"/>
    <lineage>
        <taxon>Eukaryota</taxon>
        <taxon>Fungi</taxon>
        <taxon>Fungi incertae sedis</taxon>
        <taxon>Zoopagomycota</taxon>
        <taxon>Kickxellomycotina</taxon>
        <taxon>Harpellomycetes</taxon>
        <taxon>Harpellales</taxon>
        <taxon>Legeriomycetaceae</taxon>
        <taxon>Smittium</taxon>
    </lineage>
</organism>